<dbReference type="Pfam" id="PF17802">
    <property type="entry name" value="SpaA"/>
    <property type="match status" value="1"/>
</dbReference>
<feature type="non-terminal residue" evidence="2">
    <location>
        <position position="1126"/>
    </location>
</feature>
<dbReference type="InterPro" id="IPR041033">
    <property type="entry name" value="SpaA_PFL_dom_1"/>
</dbReference>
<dbReference type="EMBL" id="JGZL01000019">
    <property type="protein sequence ID" value="KFI85191.1"/>
    <property type="molecule type" value="Genomic_DNA"/>
</dbReference>
<accession>A0A087CPJ1</accession>
<dbReference type="GO" id="GO:0005975">
    <property type="term" value="P:carbohydrate metabolic process"/>
    <property type="evidence" value="ECO:0007669"/>
    <property type="project" value="UniProtKB-ARBA"/>
</dbReference>
<dbReference type="Proteomes" id="UP000029078">
    <property type="component" value="Unassembled WGS sequence"/>
</dbReference>
<proteinExistence type="predicted"/>
<dbReference type="AlphaFoldDB" id="A0A087CPJ1"/>
<dbReference type="InterPro" id="IPR013783">
    <property type="entry name" value="Ig-like_fold"/>
</dbReference>
<evidence type="ECO:0000259" key="1">
    <source>
        <dbReference type="Pfam" id="PF17802"/>
    </source>
</evidence>
<dbReference type="Gene3D" id="2.60.40.10">
    <property type="entry name" value="Immunoglobulins"/>
    <property type="match status" value="2"/>
</dbReference>
<dbReference type="RefSeq" id="WP_156097560.1">
    <property type="nucleotide sequence ID" value="NZ_JGZL01000019.1"/>
</dbReference>
<name>A0A087CPJ1_BIFRU</name>
<keyword evidence="3" id="KW-1185">Reference proteome</keyword>
<dbReference type="STRING" id="78346.BRUM_1873"/>
<comment type="caution">
    <text evidence="2">The sequence shown here is derived from an EMBL/GenBank/DDBJ whole genome shotgun (WGS) entry which is preliminary data.</text>
</comment>
<gene>
    <name evidence="2" type="ORF">BRUM_1873</name>
</gene>
<evidence type="ECO:0000313" key="2">
    <source>
        <dbReference type="EMBL" id="KFI85191.1"/>
    </source>
</evidence>
<organism evidence="2 3">
    <name type="scientific">Bifidobacterium ruminantium</name>
    <dbReference type="NCBI Taxonomy" id="78346"/>
    <lineage>
        <taxon>Bacteria</taxon>
        <taxon>Bacillati</taxon>
        <taxon>Actinomycetota</taxon>
        <taxon>Actinomycetes</taxon>
        <taxon>Bifidobacteriales</taxon>
        <taxon>Bifidobacteriaceae</taxon>
        <taxon>Bifidobacterium</taxon>
    </lineage>
</organism>
<sequence>MVKNKYWKWLLSLVLLAGVVAGGLVALRTLNANAANNYIDGSAWVKSVSAQRLPDGENAADKYVDVAPNEHVSAYDSVRFKATFTVPKGTLSADNNKVRFPITGIDFKKSGYPQAGEIWNGSVKYGTLTFDGEATPESSVSGNYAIITFNSNAINDNTVTDLTSGTFQFNVNPAKTLRGSDEHVITIGNGSFPLYIDRAHLTVVKEATGAPKKCDTEYCFYWTVKVTNDGAIALKHSEMYDCRVKDDSTRGNRECQFNDNYLHWSSYPLITENGAFVDASDVRWEAGESRTFNVETRLSQIDYADNIANVHNYFAVTGDPDYMNNSVVSEGYREVAIAEDWASQVNPFYRELPDIDVEKTRDDHDIEYVNRNTGSTCKYGDEGCTAKVGWTITITNKGESDAHGVSLVEQGIGTYWTAAQITEIEKAIKDASGIGATWNTEQSNDDGAILGNIKFNDVVKAKQSFTFTYHNTANVGPNDTDVGRQNCVSVVASDGTQIANKCRGLDFGIEKLEKYAYKSGNDVSDNQNNLGTNLTWGIYTSLSKSHVGKTIVLHEQLLPGMKSALLGRASNRTAAEDKTTCEHTSSCIGNMSILYNTDSWFGDSYHKLIVHRVDETHFDIIVPNARQNEAIYVTPVIDRKYLDEHGTVVDKITDSGFEYPITDRYCKSLTFTNTVTSNIADAVSNADDWYNTYPLKPFEYTIIDSAYEKTASSEPASSMTCSINNKGGSVSSSNYLMNGTAVNYNISYNSAGFKLNNGNPVTIHDSLSNIPNNASVLLDKSSIKFCTNTNGLYPTDKTCYGSSTLTGINASWDPVHNLIVFSNVPDGTSVAIDYTIVFNSPDDNIPSVGNSISVIDNVPNTMKRASYSLDVTISHSGGTATGNMISILKTGKSYGSNMYLGPLQGAVFTVSAWNGSEWGYGADRITNADGIITLGKLECGTAYRITEKTAPKGFELAEPQEFYLKNCGTDSQKRPDGFQGNAILSGSTIHFVDNELAKTIVRIMKVDATDNTKRLTGSEWEIRRKDGTVVKKLIDEGLNDEYSLSICLNDKNQSFSEDNCRNDTPNANGIKPSQMWSLYGYSIPYGNSMDGFLQFTMDSSMIGEYDIVETKAPAGYATYEGNDNGK</sequence>
<protein>
    <recommendedName>
        <fullName evidence="1">SpaA-like prealbumin fold domain-containing protein</fullName>
    </recommendedName>
</protein>
<reference evidence="2 3" key="1">
    <citation type="submission" date="2014-03" db="EMBL/GenBank/DDBJ databases">
        <title>Genomics of Bifidobacteria.</title>
        <authorList>
            <person name="Ventura M."/>
            <person name="Milani C."/>
            <person name="Lugli G.A."/>
        </authorList>
    </citation>
    <scope>NUCLEOTIDE SEQUENCE [LARGE SCALE GENOMIC DNA]</scope>
    <source>
        <strain evidence="2 3">LMG 21811</strain>
    </source>
</reference>
<feature type="domain" description="SpaA-like prealbumin fold" evidence="1">
    <location>
        <begin position="902"/>
        <end position="968"/>
    </location>
</feature>
<evidence type="ECO:0000313" key="3">
    <source>
        <dbReference type="Proteomes" id="UP000029078"/>
    </source>
</evidence>